<keyword evidence="3" id="KW-1185">Reference proteome</keyword>
<reference evidence="2 3" key="1">
    <citation type="submission" date="2020-12" db="EMBL/GenBank/DDBJ databases">
        <title>Concerted genomic and epigenomic changes stabilize Arabidopsis allopolyploids.</title>
        <authorList>
            <person name="Chen Z."/>
        </authorList>
    </citation>
    <scope>NUCLEOTIDE SEQUENCE [LARGE SCALE GENOMIC DNA]</scope>
    <source>
        <strain evidence="2">Allo738</strain>
        <tissue evidence="2">Leaf</tissue>
    </source>
</reference>
<comment type="caution">
    <text evidence="2">The sequence shown here is derived from an EMBL/GenBank/DDBJ whole genome shotgun (WGS) entry which is preliminary data.</text>
</comment>
<feature type="region of interest" description="Disordered" evidence="1">
    <location>
        <begin position="53"/>
        <end position="82"/>
    </location>
</feature>
<dbReference type="Proteomes" id="UP000694240">
    <property type="component" value="Chromosome 2"/>
</dbReference>
<accession>A0A8T2FYD0</accession>
<name>A0A8T2FYD0_9BRAS</name>
<evidence type="ECO:0000256" key="1">
    <source>
        <dbReference type="SAM" id="MobiDB-lite"/>
    </source>
</evidence>
<feature type="compositionally biased region" description="Basic and acidic residues" evidence="1">
    <location>
        <begin position="71"/>
        <end position="82"/>
    </location>
</feature>
<dbReference type="AlphaFoldDB" id="A0A8T2FYD0"/>
<sequence>MHGESRVVDEWRESEEYNVDVMKILTESALAKSWSASLVRGDLKLNYVTSFPLRSEESSCRSATQENGGGTREEESRSMQRG</sequence>
<dbReference type="EMBL" id="JAEFBK010000002">
    <property type="protein sequence ID" value="KAG7639443.1"/>
    <property type="molecule type" value="Genomic_DNA"/>
</dbReference>
<proteinExistence type="predicted"/>
<evidence type="ECO:0000313" key="3">
    <source>
        <dbReference type="Proteomes" id="UP000694240"/>
    </source>
</evidence>
<organism evidence="2 3">
    <name type="scientific">Arabidopsis thaliana x Arabidopsis arenosa</name>
    <dbReference type="NCBI Taxonomy" id="1240361"/>
    <lineage>
        <taxon>Eukaryota</taxon>
        <taxon>Viridiplantae</taxon>
        <taxon>Streptophyta</taxon>
        <taxon>Embryophyta</taxon>
        <taxon>Tracheophyta</taxon>
        <taxon>Spermatophyta</taxon>
        <taxon>Magnoliopsida</taxon>
        <taxon>eudicotyledons</taxon>
        <taxon>Gunneridae</taxon>
        <taxon>Pentapetalae</taxon>
        <taxon>rosids</taxon>
        <taxon>malvids</taxon>
        <taxon>Brassicales</taxon>
        <taxon>Brassicaceae</taxon>
        <taxon>Camelineae</taxon>
        <taxon>Arabidopsis</taxon>
    </lineage>
</organism>
<gene>
    <name evidence="2" type="ORF">ISN45_At02g037590</name>
</gene>
<evidence type="ECO:0000313" key="2">
    <source>
        <dbReference type="EMBL" id="KAG7639443.1"/>
    </source>
</evidence>
<protein>
    <submittedName>
        <fullName evidence="2">Uncharacterized protein</fullName>
    </submittedName>
</protein>